<dbReference type="Pfam" id="PF22666">
    <property type="entry name" value="Glyco_hydro_2_N2"/>
    <property type="match status" value="1"/>
</dbReference>
<evidence type="ECO:0000313" key="7">
    <source>
        <dbReference type="Proteomes" id="UP000275356"/>
    </source>
</evidence>
<dbReference type="Proteomes" id="UP000275356">
    <property type="component" value="Unassembled WGS sequence"/>
</dbReference>
<keyword evidence="3" id="KW-0378">Hydrolase</keyword>
<proteinExistence type="predicted"/>
<dbReference type="EC" id="3.2.1.25" evidence="2"/>
<evidence type="ECO:0000256" key="1">
    <source>
        <dbReference type="ARBA" id="ARBA00000829"/>
    </source>
</evidence>
<reference evidence="6 7" key="1">
    <citation type="submission" date="2018-11" db="EMBL/GenBank/DDBJ databases">
        <title>Sequencing the genomes of 1000 actinobacteria strains.</title>
        <authorList>
            <person name="Klenk H.-P."/>
        </authorList>
    </citation>
    <scope>NUCLEOTIDE SEQUENCE [LARGE SCALE GENOMIC DNA]</scope>
    <source>
        <strain evidence="6 7">DSM 13521</strain>
    </source>
</reference>
<dbReference type="EMBL" id="RKHQ01000001">
    <property type="protein sequence ID" value="ROR97623.1"/>
    <property type="molecule type" value="Genomic_DNA"/>
</dbReference>
<dbReference type="SUPFAM" id="SSF49303">
    <property type="entry name" value="beta-Galactosidase/glucuronidase domain"/>
    <property type="match status" value="1"/>
</dbReference>
<dbReference type="InterPro" id="IPR013783">
    <property type="entry name" value="Ig-like_fold"/>
</dbReference>
<keyword evidence="7" id="KW-1185">Reference proteome</keyword>
<dbReference type="Gene3D" id="3.20.20.80">
    <property type="entry name" value="Glycosidases"/>
    <property type="match status" value="1"/>
</dbReference>
<feature type="domain" description="Beta-mannosidase-like galactose-binding" evidence="5">
    <location>
        <begin position="57"/>
        <end position="221"/>
    </location>
</feature>
<sequence length="877" mass="94541">MTTSHDTAGATTLRLPDEPGAVATTELTVWTLALREARPSRSGALPPEHVLAAARSGVPARAPGNAHDALVAAGLVEDPYRNDGTAAAAWIGESDWVYRTRIGLPADPAGAAGADAAALRHELVLTRVETVARVLVDGVVVAELANANRTHRIDVGPHLRPGGSDLVIEIDSAARAMDAAEAADPGGQLPYDWEHQYNRLRVTACSAGWDWAPPMITAGIGRAELVSWRGARLRTRTRTEVAEDLREGTLVVEVALDAAPGDGSASGSVEVRLGELTWRADVEGSATLRLPVELTDDDLWWPRGYGRATLHDVGVTLVGSPQLHAGRVGFRHAHLDTTPDEHGRACTVVVNGRPVFARGANWIPDDQLAARVTPERYRERVAQAVEANMTMLRVWGGGRYEDDLFYDLADEAGLLVWQDFAFACAAYPEEEPLRSEVVAEATEQVRRLAAHPSVVVWNGGNECLLGWEDWGWQARVAGRTWGDGYYHRLLPAIVAEQAPGVPYVPSSPFSSGPDVAANVDGDGSTHLWDQWNLRDHSTYRDQVPRFAAELGYQAPATWATLAGAIDAWPVAPTSAAMATRQRQPTGMRSLLGRLAGNVPDPAALEADLDDWLWATQLLQADAMRTAAEHLRGHWPRSAGMLVWQMNDAWPGISWSIVDHGGRRKPVWYALRTAFAPRALSIQPREGAPHVVLVNDTDDAWSTEVLVRRVHVRDGEVERVVLPASVAPRGVAWLPVPPAVALPRRRREEILVADLSEADDAAPSGPCHPSPRRATAPLCRPDGVAWPDAASGASVDVEPVDGGWLVRVRARVVLADVAVLADRVVPEAVADDMLRTVLPGETLELLVTASSGSASGTVDSGALGRAPVLRTRNDLWHR</sequence>
<organism evidence="6 7">
    <name type="scientific">Salana multivorans</name>
    <dbReference type="NCBI Taxonomy" id="120377"/>
    <lineage>
        <taxon>Bacteria</taxon>
        <taxon>Bacillati</taxon>
        <taxon>Actinomycetota</taxon>
        <taxon>Actinomycetes</taxon>
        <taxon>Micrococcales</taxon>
        <taxon>Beutenbergiaceae</taxon>
        <taxon>Salana</taxon>
    </lineage>
</organism>
<name>A0A3N2DCW8_9MICO</name>
<dbReference type="Gene3D" id="2.60.120.260">
    <property type="entry name" value="Galactose-binding domain-like"/>
    <property type="match status" value="1"/>
</dbReference>
<comment type="catalytic activity">
    <reaction evidence="1">
        <text>Hydrolysis of terminal, non-reducing beta-D-mannose residues in beta-D-mannosides.</text>
        <dbReference type="EC" id="3.2.1.25"/>
    </reaction>
</comment>
<dbReference type="InterPro" id="IPR017853">
    <property type="entry name" value="GH"/>
</dbReference>
<evidence type="ECO:0000313" key="6">
    <source>
        <dbReference type="EMBL" id="ROR97623.1"/>
    </source>
</evidence>
<protein>
    <recommendedName>
        <fullName evidence="2">beta-mannosidase</fullName>
        <ecNumber evidence="2">3.2.1.25</ecNumber>
    </recommendedName>
</protein>
<dbReference type="InterPro" id="IPR036156">
    <property type="entry name" value="Beta-gal/glucu_dom_sf"/>
</dbReference>
<dbReference type="PANTHER" id="PTHR43730">
    <property type="entry name" value="BETA-MANNOSIDASE"/>
    <property type="match status" value="1"/>
</dbReference>
<dbReference type="InterPro" id="IPR054593">
    <property type="entry name" value="Beta-mannosidase-like_N2"/>
</dbReference>
<dbReference type="GO" id="GO:0004567">
    <property type="term" value="F:beta-mannosidase activity"/>
    <property type="evidence" value="ECO:0007669"/>
    <property type="project" value="UniProtKB-EC"/>
</dbReference>
<evidence type="ECO:0000256" key="2">
    <source>
        <dbReference type="ARBA" id="ARBA00012754"/>
    </source>
</evidence>
<dbReference type="PANTHER" id="PTHR43730:SF1">
    <property type="entry name" value="BETA-MANNOSIDASE"/>
    <property type="match status" value="1"/>
</dbReference>
<dbReference type="InterPro" id="IPR050887">
    <property type="entry name" value="Beta-mannosidase_GH2"/>
</dbReference>
<evidence type="ECO:0000259" key="5">
    <source>
        <dbReference type="Pfam" id="PF22666"/>
    </source>
</evidence>
<dbReference type="FunFam" id="3.20.20.80:FF:000050">
    <property type="entry name" value="Beta-mannosidase B"/>
    <property type="match status" value="1"/>
</dbReference>
<accession>A0A3N2DCW8</accession>
<dbReference type="OrthoDB" id="9758603at2"/>
<dbReference type="Gene3D" id="2.60.40.10">
    <property type="entry name" value="Immunoglobulins"/>
    <property type="match status" value="1"/>
</dbReference>
<dbReference type="GO" id="GO:0005975">
    <property type="term" value="P:carbohydrate metabolic process"/>
    <property type="evidence" value="ECO:0007669"/>
    <property type="project" value="UniProtKB-ARBA"/>
</dbReference>
<dbReference type="SUPFAM" id="SSF49785">
    <property type="entry name" value="Galactose-binding domain-like"/>
    <property type="match status" value="1"/>
</dbReference>
<keyword evidence="4" id="KW-0326">Glycosidase</keyword>
<gene>
    <name evidence="6" type="ORF">EDD28_2224</name>
</gene>
<dbReference type="GO" id="GO:0006516">
    <property type="term" value="P:glycoprotein catabolic process"/>
    <property type="evidence" value="ECO:0007669"/>
    <property type="project" value="TreeGrafter"/>
</dbReference>
<dbReference type="RefSeq" id="WP_123739642.1">
    <property type="nucleotide sequence ID" value="NZ_RKHQ01000001.1"/>
</dbReference>
<dbReference type="SUPFAM" id="SSF51445">
    <property type="entry name" value="(Trans)glycosidases"/>
    <property type="match status" value="1"/>
</dbReference>
<evidence type="ECO:0000256" key="4">
    <source>
        <dbReference type="ARBA" id="ARBA00023295"/>
    </source>
</evidence>
<evidence type="ECO:0000256" key="3">
    <source>
        <dbReference type="ARBA" id="ARBA00022801"/>
    </source>
</evidence>
<dbReference type="InterPro" id="IPR008979">
    <property type="entry name" value="Galactose-bd-like_sf"/>
</dbReference>
<dbReference type="AlphaFoldDB" id="A0A3N2DCW8"/>
<comment type="caution">
    <text evidence="6">The sequence shown here is derived from an EMBL/GenBank/DDBJ whole genome shotgun (WGS) entry which is preliminary data.</text>
</comment>